<gene>
    <name evidence="1" type="ORF">I312_02110</name>
</gene>
<name>A0A0D0TNG9_CRYGA</name>
<proteinExistence type="predicted"/>
<dbReference type="OrthoDB" id="10495991at2759"/>
<evidence type="ECO:0000313" key="1">
    <source>
        <dbReference type="EMBL" id="KIR48267.1"/>
    </source>
</evidence>
<dbReference type="EMBL" id="KN847977">
    <property type="protein sequence ID" value="KIR48267.1"/>
    <property type="molecule type" value="Genomic_DNA"/>
</dbReference>
<dbReference type="AlphaFoldDB" id="A0A0D0TNG9"/>
<reference evidence="1" key="1">
    <citation type="submission" date="2015-01" db="EMBL/GenBank/DDBJ databases">
        <title>The Genome Sequence of Cryptococcus gattii CA1280.</title>
        <authorList>
            <consortium name="The Broad Institute Genomics Platform"/>
            <person name="Cuomo C."/>
            <person name="Litvintseva A."/>
            <person name="Chen Y."/>
            <person name="Heitman J."/>
            <person name="Sun S."/>
            <person name="Springer D."/>
            <person name="Dromer F."/>
            <person name="Young S."/>
            <person name="Zeng Q."/>
            <person name="Gargeya S."/>
            <person name="Abouelleil A."/>
            <person name="Alvarado L."/>
            <person name="Chapman S.B."/>
            <person name="Gainer-Dewar J."/>
            <person name="Goldberg J."/>
            <person name="Griggs A."/>
            <person name="Gujja S."/>
            <person name="Hansen M."/>
            <person name="Howarth C."/>
            <person name="Imamovic A."/>
            <person name="Larimer J."/>
            <person name="Murphy C."/>
            <person name="Naylor J."/>
            <person name="Pearson M."/>
            <person name="Priest M."/>
            <person name="Roberts A."/>
            <person name="Saif S."/>
            <person name="Shea T."/>
            <person name="Sykes S."/>
            <person name="Wortman J."/>
            <person name="Nusbaum C."/>
            <person name="Birren B."/>
        </authorList>
    </citation>
    <scope>NUCLEOTIDE SEQUENCE [LARGE SCALE GENOMIC DNA]</scope>
    <source>
        <strain evidence="1">CA1280</strain>
    </source>
</reference>
<organism evidence="1">
    <name type="scientific">Cryptococcus bacillisporus CA1280</name>
    <dbReference type="NCBI Taxonomy" id="1296109"/>
    <lineage>
        <taxon>Eukaryota</taxon>
        <taxon>Fungi</taxon>
        <taxon>Dikarya</taxon>
        <taxon>Basidiomycota</taxon>
        <taxon>Agaricomycotina</taxon>
        <taxon>Tremellomycetes</taxon>
        <taxon>Tremellales</taxon>
        <taxon>Cryptococcaceae</taxon>
        <taxon>Cryptococcus</taxon>
        <taxon>Cryptococcus gattii species complex</taxon>
    </lineage>
</organism>
<sequence>MGCIIFAILYPVTWGSLKERFGRNSRTGASLKYIKGSKRGQIHP</sequence>
<protein>
    <submittedName>
        <fullName evidence="1">Unplaced genomic scaffold supercont1.5, whole genome shotgun sequence</fullName>
    </submittedName>
</protein>
<accession>A0A0D0TNG9</accession>
<dbReference type="HOGENOM" id="CLU_3224534_0_0_1"/>